<dbReference type="EMBL" id="BEXB01000029">
    <property type="protein sequence ID" value="GAY77586.1"/>
    <property type="molecule type" value="Genomic_DNA"/>
</dbReference>
<evidence type="ECO:0000313" key="3">
    <source>
        <dbReference type="Proteomes" id="UP000319716"/>
    </source>
</evidence>
<dbReference type="Proteomes" id="UP000319716">
    <property type="component" value="Unassembled WGS sequence"/>
</dbReference>
<name>A0A4Y1ZEJ0_9BACL</name>
<sequence>MHAFEEHLHLIIENSSSSRENDLTLNESLIWLFYAILCMFFFSRICAPCMIFFVPFRYFKTLASPAVLINRIGCLLSKINVECLESYKGVE</sequence>
<keyword evidence="1" id="KW-1133">Transmembrane helix</keyword>
<dbReference type="AlphaFoldDB" id="A0A4Y1ZEJ0"/>
<protein>
    <submittedName>
        <fullName evidence="2">Uncharacterized protein</fullName>
    </submittedName>
</protein>
<reference evidence="2 3" key="1">
    <citation type="submission" date="2017-11" db="EMBL/GenBank/DDBJ databases">
        <title>Draft Genome Sequence of Sporolactobacillus inulinus NBRC 111894 Isolated from Koso, a Japanese Sugar-Vegetable Fermented Beverage.</title>
        <authorList>
            <person name="Chiou T.Y."/>
            <person name="Oshima K."/>
            <person name="Suda W."/>
            <person name="Hattori M."/>
            <person name="Takahashi T."/>
        </authorList>
    </citation>
    <scope>NUCLEOTIDE SEQUENCE [LARGE SCALE GENOMIC DNA]</scope>
    <source>
        <strain evidence="2 3">NBRC111894</strain>
    </source>
</reference>
<comment type="caution">
    <text evidence="2">The sequence shown here is derived from an EMBL/GenBank/DDBJ whole genome shotgun (WGS) entry which is preliminary data.</text>
</comment>
<gene>
    <name evidence="2" type="ORF">NBRC111894_3140</name>
</gene>
<keyword evidence="1" id="KW-0812">Transmembrane</keyword>
<organism evidence="2 3">
    <name type="scientific">Sporolactobacillus inulinus</name>
    <dbReference type="NCBI Taxonomy" id="2078"/>
    <lineage>
        <taxon>Bacteria</taxon>
        <taxon>Bacillati</taxon>
        <taxon>Bacillota</taxon>
        <taxon>Bacilli</taxon>
        <taxon>Bacillales</taxon>
        <taxon>Sporolactobacillaceae</taxon>
        <taxon>Sporolactobacillus</taxon>
    </lineage>
</organism>
<accession>A0A4Y1ZEJ0</accession>
<evidence type="ECO:0000313" key="2">
    <source>
        <dbReference type="EMBL" id="GAY77586.1"/>
    </source>
</evidence>
<keyword evidence="1" id="KW-0472">Membrane</keyword>
<evidence type="ECO:0000256" key="1">
    <source>
        <dbReference type="SAM" id="Phobius"/>
    </source>
</evidence>
<feature type="transmembrane region" description="Helical" evidence="1">
    <location>
        <begin position="29"/>
        <end position="54"/>
    </location>
</feature>
<proteinExistence type="predicted"/>